<feature type="domain" description="Retrotransposon gag" evidence="7">
    <location>
        <begin position="473"/>
        <end position="556"/>
    </location>
</feature>
<feature type="compositionally biased region" description="Polar residues" evidence="6">
    <location>
        <begin position="866"/>
        <end position="875"/>
    </location>
</feature>
<evidence type="ECO:0000259" key="11">
    <source>
        <dbReference type="Pfam" id="PF25597"/>
    </source>
</evidence>
<dbReference type="InterPro" id="IPR012337">
    <property type="entry name" value="RNaseH-like_sf"/>
</dbReference>
<accession>A0A6L2NB27</accession>
<gene>
    <name evidence="12" type="ORF">Tci_055359</name>
</gene>
<feature type="domain" description="Reverse transcriptase Ty1/copia-type" evidence="8">
    <location>
        <begin position="1681"/>
        <end position="1780"/>
    </location>
</feature>
<keyword evidence="1" id="KW-0645">Protease</keyword>
<evidence type="ECO:0000259" key="7">
    <source>
        <dbReference type="Pfam" id="PF03732"/>
    </source>
</evidence>
<feature type="domain" description="Retrovirus-related Pol polyprotein from transposon TNT 1-94-like beta-barrel" evidence="10">
    <location>
        <begin position="164"/>
        <end position="245"/>
    </location>
</feature>
<dbReference type="Pfam" id="PF13976">
    <property type="entry name" value="gag_pre-integrs"/>
    <property type="match status" value="1"/>
</dbReference>
<feature type="compositionally biased region" description="Basic and acidic residues" evidence="6">
    <location>
        <begin position="876"/>
        <end position="896"/>
    </location>
</feature>
<dbReference type="PANTHER" id="PTHR42648">
    <property type="entry name" value="TRANSPOSASE, PUTATIVE-RELATED"/>
    <property type="match status" value="1"/>
</dbReference>
<protein>
    <submittedName>
        <fullName evidence="12">Retrovirus-related Pol polyprotein from transposon TNT 1-94</fullName>
    </submittedName>
</protein>
<sequence length="2180" mass="252289">MGYSFYYPPEKKVLVARNAEFLENEIQQNLEPFHAHEMLRELKTLFAQQAEQELLQTTRDFHSCRQEEGQSVSSYVLRMQGYIDNLERLGHPVTQGHGIVNELHAMLKLYEKTLPKNNAPALNVIRGGKVQKAELLKKKKNATSGAGGSGIFIIELNTILNSSWIYDTGCGTHICNTTQGVRASRKLKPGALSLYVGNGQREAVEEISAFYLCLPSGLETILNNCHYAPSITRGVISVSRLYKDGNNIPMLQSVKTYLDRCFAMKDLGEAVYILRIKIYRDRSRRLIGLCQSAYIEKILKRYCIENSKCGSIPMQEKLKLSKSQGASTPAELKRMQNVPYALATRYVFILNGGAVDWKSANQSIFTTSSAEAEYIVAFDASKEAVWFINSNTIDLIIQNINGLLLFQQMVAPIITRMANGEGTSQRGGQPTYGRLTKLEFPKFIGEDVQGWLFRVNQFFLIDGIHDDAQKLMLASMHLFGNALNWHKQFLRRSRDNVTWQRYEEGIKERFDHVNEDLMVELKNLVQAYQDLFEDLLIKVERSKAYAISLFIKGLKEEIRLVVRMFKPSKLVDVYCLAKMQEATLDIPKNRYTPLLSTPKNVMNSFVPKTRGYGAKGSTLALSAIPKTIRLSRPRKQLTQQEMAEKINICVFIVIKDKDGVISEQEPFIVSEVEEDTMPQVSLHAMNRDALEMQMHGSEYGEQDRKAVILYEYETFRATEGEQLLDTYLRYLQVINDLKKCGYKKDNCELNYKFLNNLQPEWKQYGKLMRQTKNLMNINIDAIYNILKQNQGDVNDAMGYKKKANMVTSDPLVLVAKKTKVSKRREKVKVQSESEGSDDEDISDLKKTTALLAKAFNRKKYYAKPTNNNLRISSANKKPEYVKSDEKKEGKKADEKKRDMSKVKYYNYKKEGHFAKDCKKAKVKDYNYYKTKMLLAKKDSDEQKSSSSTEETIADVSYYSSYSDLQDKYDELKNQVNTFEEKTNEFNKQVKVLNEKNDDLLAQTEVLQEQLKVEHVVIDTHTEAQYAKLKEERYQYKIRYSALCNNDKQHRKKIDEREILFDKMNTRSSYACNDAMNVSCNSRMYASYDMNDLSVFDDVSIRNYRVSKMSFRKKPRDSLNVRSKSNSNNSLLRTLFRWLPKMKPLVEPIAKWIPNICLWIIDSGCSKHMTGNRALLTNFVEKFLGTVRFGNNDFAVIAGYRDVVIGSMTVKKVYYVKACLLAKASSSQSWLWHQRPSHSNFATINNLLKNNLVRGLPKMEFVKDHLCSACEQGKIHRKHDNSKTAFASNKPLSLLHMDLCGPMRQNGVMKRRNRTLVEAVRTMLTFANLPLFLWAEAIAAAFFTQNRSIIHKRFDKIPYDVINKRKPNIKFFHVFGCRCYQLNDYDDVGKLKAKGDIGVFVGYLKEFASFRIYNKRTRKIHKSVNVDFDEISKMASEQFSLEPGLSNLNKTEKSSNPTVSQVLENSKKDLEDLFYNFYDEYFDASKITKSLTTYVETSNIEIPSHEEEDFHESSKTFQEESSSFSLNDDCWDFTLRHQIIIYVFSTMTFKKVQKKSWFLQDTQSISNESVPNVNEASTSQNVFNERLEYAYFDAYTTFHDPSNVHTFYQPYPHEKKWTKDHPLHKIIGDPKSSVRTRGQIANSCLFSCLLSSIEPANIAEALKDADWVSAMQEELDQFARLKVWRLVPRPKGKTIINSKWILKNKKDKSSLVIQNKARLVTQGYYQQEGIDYDETFAPVARIEAIRLFLAYAAHKDFTVFQMDVKTVFLIGILKVEVFIMENYDMIPTPMVKQAKLKLDLVGKPVDHTDYHSMIGSLMYFTSSRPDIMFATCLWYLKDSGFDTTAYSDADHAECHLDRKNLFTKSLPEARFKFLDEKLGKFMFVFFDDILIYNNNEDDHWKHLHTVLQTMEMNTLFANLKMEQWPTPQTVKQLRGFMGWTWYYRKFIKNYVWISKPLTNLLKKDAFVWSKETQTEFLTLKEARTPVLALLDYNKTFVVETNALGTEVVNNFVECYLRCMTGDRPKEWVQWLPLAEYWYNTNKHSFANVTPYEVVYSQTTHLHNPYMAGESVVETVDRSLQAKESAIKMAKFHITRAQNRMKKYAYLKRSEREFNMGVLPHCGADGLLVVKPEVILDRRIGKLNNKATTYVLIEWVNHPKEDATWELFKELMQRFPDFSIDP</sequence>
<dbReference type="Gene3D" id="3.30.70.270">
    <property type="match status" value="1"/>
</dbReference>
<keyword evidence="2" id="KW-0479">Metal-binding</keyword>
<dbReference type="GO" id="GO:0006508">
    <property type="term" value="P:proteolysis"/>
    <property type="evidence" value="ECO:0007669"/>
    <property type="project" value="UniProtKB-KW"/>
</dbReference>
<dbReference type="Pfam" id="PF07727">
    <property type="entry name" value="RVT_2"/>
    <property type="match status" value="1"/>
</dbReference>
<dbReference type="InterPro" id="IPR043502">
    <property type="entry name" value="DNA/RNA_pol_sf"/>
</dbReference>
<dbReference type="InterPro" id="IPR013103">
    <property type="entry name" value="RVT_2"/>
</dbReference>
<dbReference type="SUPFAM" id="SSF54160">
    <property type="entry name" value="Chromo domain-like"/>
    <property type="match status" value="1"/>
</dbReference>
<evidence type="ECO:0000256" key="2">
    <source>
        <dbReference type="ARBA" id="ARBA00022723"/>
    </source>
</evidence>
<proteinExistence type="predicted"/>
<dbReference type="InterPro" id="IPR043128">
    <property type="entry name" value="Rev_trsase/Diguanyl_cyclase"/>
</dbReference>
<dbReference type="GO" id="GO:0046872">
    <property type="term" value="F:metal ion binding"/>
    <property type="evidence" value="ECO:0007669"/>
    <property type="project" value="UniProtKB-KW"/>
</dbReference>
<dbReference type="InterPro" id="IPR025724">
    <property type="entry name" value="GAG-pre-integrase_dom"/>
</dbReference>
<dbReference type="Pfam" id="PF22936">
    <property type="entry name" value="Pol_BBD"/>
    <property type="match status" value="2"/>
</dbReference>
<keyword evidence="5" id="KW-0175">Coiled coil</keyword>
<dbReference type="GO" id="GO:0004190">
    <property type="term" value="F:aspartic-type endopeptidase activity"/>
    <property type="evidence" value="ECO:0007669"/>
    <property type="project" value="UniProtKB-KW"/>
</dbReference>
<keyword evidence="4" id="KW-0378">Hydrolase</keyword>
<evidence type="ECO:0000256" key="6">
    <source>
        <dbReference type="SAM" id="MobiDB-lite"/>
    </source>
</evidence>
<reference evidence="12" key="1">
    <citation type="journal article" date="2019" name="Sci. Rep.">
        <title>Draft genome of Tanacetum cinerariifolium, the natural source of mosquito coil.</title>
        <authorList>
            <person name="Yamashiro T."/>
            <person name="Shiraishi A."/>
            <person name="Satake H."/>
            <person name="Nakayama K."/>
        </authorList>
    </citation>
    <scope>NUCLEOTIDE SEQUENCE</scope>
</reference>
<name>A0A6L2NB27_TANCI</name>
<evidence type="ECO:0000259" key="10">
    <source>
        <dbReference type="Pfam" id="PF22936"/>
    </source>
</evidence>
<evidence type="ECO:0000256" key="4">
    <source>
        <dbReference type="ARBA" id="ARBA00022801"/>
    </source>
</evidence>
<dbReference type="SUPFAM" id="SSF53098">
    <property type="entry name" value="Ribonuclease H-like"/>
    <property type="match status" value="2"/>
</dbReference>
<dbReference type="EMBL" id="BKCJ010008672">
    <property type="protein sequence ID" value="GEU83381.1"/>
    <property type="molecule type" value="Genomic_DNA"/>
</dbReference>
<feature type="domain" description="Retrovirus-related Pol polyprotein from transposon TNT 1-94-like beta-barrel" evidence="10">
    <location>
        <begin position="1158"/>
        <end position="1216"/>
    </location>
</feature>
<dbReference type="InterPro" id="IPR054722">
    <property type="entry name" value="PolX-like_BBD"/>
</dbReference>
<dbReference type="FunFam" id="3.30.70.270:FF:000020">
    <property type="entry name" value="Transposon Tf2-6 polyprotein-like Protein"/>
    <property type="match status" value="1"/>
</dbReference>
<comment type="caution">
    <text evidence="12">The sequence shown here is derived from an EMBL/GenBank/DDBJ whole genome shotgun (WGS) entry which is preliminary data.</text>
</comment>
<dbReference type="InterPro" id="IPR036397">
    <property type="entry name" value="RNaseH_sf"/>
</dbReference>
<feature type="region of interest" description="Disordered" evidence="6">
    <location>
        <begin position="866"/>
        <end position="896"/>
    </location>
</feature>
<feature type="domain" description="GAG-pre-integrase" evidence="9">
    <location>
        <begin position="1218"/>
        <end position="1273"/>
    </location>
</feature>
<dbReference type="GO" id="GO:0003676">
    <property type="term" value="F:nucleic acid binding"/>
    <property type="evidence" value="ECO:0007669"/>
    <property type="project" value="InterPro"/>
</dbReference>
<dbReference type="Pfam" id="PF25597">
    <property type="entry name" value="SH3_retrovirus"/>
    <property type="match status" value="1"/>
</dbReference>
<dbReference type="InterPro" id="IPR005162">
    <property type="entry name" value="Retrotrans_gag_dom"/>
</dbReference>
<dbReference type="SUPFAM" id="SSF56672">
    <property type="entry name" value="DNA/RNA polymerases"/>
    <property type="match status" value="1"/>
</dbReference>
<dbReference type="Gene3D" id="4.10.60.10">
    <property type="entry name" value="Zinc finger, CCHC-type"/>
    <property type="match status" value="1"/>
</dbReference>
<dbReference type="Gene3D" id="3.30.420.10">
    <property type="entry name" value="Ribonuclease H-like superfamily/Ribonuclease H"/>
    <property type="match status" value="2"/>
</dbReference>
<dbReference type="Pfam" id="PF03732">
    <property type="entry name" value="Retrotrans_gag"/>
    <property type="match status" value="1"/>
</dbReference>
<evidence type="ECO:0000256" key="3">
    <source>
        <dbReference type="ARBA" id="ARBA00022750"/>
    </source>
</evidence>
<evidence type="ECO:0000313" key="12">
    <source>
        <dbReference type="EMBL" id="GEU83381.1"/>
    </source>
</evidence>
<dbReference type="InterPro" id="IPR016197">
    <property type="entry name" value="Chromo-like_dom_sf"/>
</dbReference>
<evidence type="ECO:0000256" key="5">
    <source>
        <dbReference type="SAM" id="Coils"/>
    </source>
</evidence>
<dbReference type="PANTHER" id="PTHR42648:SF18">
    <property type="entry name" value="RETROTRANSPOSON, UNCLASSIFIED-LIKE PROTEIN"/>
    <property type="match status" value="1"/>
</dbReference>
<feature type="domain" description="Retroviral polymerase SH3-like" evidence="11">
    <location>
        <begin position="1376"/>
        <end position="1430"/>
    </location>
</feature>
<evidence type="ECO:0000256" key="1">
    <source>
        <dbReference type="ARBA" id="ARBA00022670"/>
    </source>
</evidence>
<feature type="coiled-coil region" evidence="5">
    <location>
        <begin position="961"/>
        <end position="1009"/>
    </location>
</feature>
<dbReference type="InterPro" id="IPR039537">
    <property type="entry name" value="Retrotran_Ty1/copia-like"/>
</dbReference>
<evidence type="ECO:0000259" key="9">
    <source>
        <dbReference type="Pfam" id="PF13976"/>
    </source>
</evidence>
<organism evidence="12">
    <name type="scientific">Tanacetum cinerariifolium</name>
    <name type="common">Dalmatian daisy</name>
    <name type="synonym">Chrysanthemum cinerariifolium</name>
    <dbReference type="NCBI Taxonomy" id="118510"/>
    <lineage>
        <taxon>Eukaryota</taxon>
        <taxon>Viridiplantae</taxon>
        <taxon>Streptophyta</taxon>
        <taxon>Embryophyta</taxon>
        <taxon>Tracheophyta</taxon>
        <taxon>Spermatophyta</taxon>
        <taxon>Magnoliopsida</taxon>
        <taxon>eudicotyledons</taxon>
        <taxon>Gunneridae</taxon>
        <taxon>Pentapetalae</taxon>
        <taxon>asterids</taxon>
        <taxon>campanulids</taxon>
        <taxon>Asterales</taxon>
        <taxon>Asteraceae</taxon>
        <taxon>Asteroideae</taxon>
        <taxon>Anthemideae</taxon>
        <taxon>Anthemidinae</taxon>
        <taxon>Tanacetum</taxon>
    </lineage>
</organism>
<dbReference type="InterPro" id="IPR057670">
    <property type="entry name" value="SH3_retrovirus"/>
</dbReference>
<evidence type="ECO:0000259" key="8">
    <source>
        <dbReference type="Pfam" id="PF07727"/>
    </source>
</evidence>
<keyword evidence="3" id="KW-0064">Aspartyl protease</keyword>